<accession>A0AA40EEJ7</accession>
<dbReference type="AlphaFoldDB" id="A0AA40EEJ7"/>
<sequence>MLLARRGRITYSPSLDTLCGGLTIVWLNKYGTHNWHTVSTGLGYADCLGAMAGWMGVGLNGCVTGNWEYAETTPATAEWSVER</sequence>
<dbReference type="RefSeq" id="XP_060303463.1">
    <property type="nucleotide sequence ID" value="XM_060441013.1"/>
</dbReference>
<dbReference type="GeneID" id="85324283"/>
<gene>
    <name evidence="1" type="ORF">B0T26DRAFT_688992</name>
</gene>
<reference evidence="1" key="1">
    <citation type="submission" date="2023-06" db="EMBL/GenBank/DDBJ databases">
        <title>Genome-scale phylogeny and comparative genomics of the fungal order Sordariales.</title>
        <authorList>
            <consortium name="Lawrence Berkeley National Laboratory"/>
            <person name="Hensen N."/>
            <person name="Bonometti L."/>
            <person name="Westerberg I."/>
            <person name="Brannstrom I.O."/>
            <person name="Guillou S."/>
            <person name="Cros-Aarteil S."/>
            <person name="Calhoun S."/>
            <person name="Haridas S."/>
            <person name="Kuo A."/>
            <person name="Mondo S."/>
            <person name="Pangilinan J."/>
            <person name="Riley R."/>
            <person name="LaButti K."/>
            <person name="Andreopoulos B."/>
            <person name="Lipzen A."/>
            <person name="Chen C."/>
            <person name="Yanf M."/>
            <person name="Daum C."/>
            <person name="Ng V."/>
            <person name="Clum A."/>
            <person name="Steindorff A."/>
            <person name="Ohm R."/>
            <person name="Martin F."/>
            <person name="Silar P."/>
            <person name="Natvig D."/>
            <person name="Lalanne C."/>
            <person name="Gautier V."/>
            <person name="Ament-velasquez S.L."/>
            <person name="Kruys A."/>
            <person name="Hutchinson M.I."/>
            <person name="Powell A.J."/>
            <person name="Barry K."/>
            <person name="Miller A.N."/>
            <person name="Grigoriev I.V."/>
            <person name="Debuchy R."/>
            <person name="Gladieux P."/>
            <person name="Thoren M.H."/>
            <person name="Johannesson H."/>
        </authorList>
    </citation>
    <scope>NUCLEOTIDE SEQUENCE</scope>
    <source>
        <strain evidence="1">SMH2392-1A</strain>
    </source>
</reference>
<dbReference type="Proteomes" id="UP001172101">
    <property type="component" value="Unassembled WGS sequence"/>
</dbReference>
<evidence type="ECO:0000313" key="1">
    <source>
        <dbReference type="EMBL" id="KAK0734586.1"/>
    </source>
</evidence>
<proteinExistence type="predicted"/>
<name>A0AA40EEJ7_9PEZI</name>
<protein>
    <submittedName>
        <fullName evidence="1">Uncharacterized protein</fullName>
    </submittedName>
</protein>
<organism evidence="1 2">
    <name type="scientific">Lasiosphaeria miniovina</name>
    <dbReference type="NCBI Taxonomy" id="1954250"/>
    <lineage>
        <taxon>Eukaryota</taxon>
        <taxon>Fungi</taxon>
        <taxon>Dikarya</taxon>
        <taxon>Ascomycota</taxon>
        <taxon>Pezizomycotina</taxon>
        <taxon>Sordariomycetes</taxon>
        <taxon>Sordariomycetidae</taxon>
        <taxon>Sordariales</taxon>
        <taxon>Lasiosphaeriaceae</taxon>
        <taxon>Lasiosphaeria</taxon>
    </lineage>
</organism>
<keyword evidence="2" id="KW-1185">Reference proteome</keyword>
<evidence type="ECO:0000313" key="2">
    <source>
        <dbReference type="Proteomes" id="UP001172101"/>
    </source>
</evidence>
<dbReference type="EMBL" id="JAUIRO010000001">
    <property type="protein sequence ID" value="KAK0734586.1"/>
    <property type="molecule type" value="Genomic_DNA"/>
</dbReference>
<comment type="caution">
    <text evidence="1">The sequence shown here is derived from an EMBL/GenBank/DDBJ whole genome shotgun (WGS) entry which is preliminary data.</text>
</comment>